<dbReference type="Pfam" id="PF04203">
    <property type="entry name" value="Sortase"/>
    <property type="match status" value="1"/>
</dbReference>
<feature type="compositionally biased region" description="Polar residues" evidence="2">
    <location>
        <begin position="44"/>
        <end position="53"/>
    </location>
</feature>
<name>A0A1T4QTM5_9ENTE</name>
<gene>
    <name evidence="4" type="ORF">SAMN02745116_02307</name>
</gene>
<evidence type="ECO:0000256" key="1">
    <source>
        <dbReference type="ARBA" id="ARBA00022801"/>
    </source>
</evidence>
<keyword evidence="1" id="KW-0378">Hydrolase</keyword>
<dbReference type="AlphaFoldDB" id="A0A1T4QTM5"/>
<dbReference type="RefSeq" id="WP_078808209.1">
    <property type="nucleotide sequence ID" value="NZ_FUXI01000033.1"/>
</dbReference>
<dbReference type="InterPro" id="IPR023365">
    <property type="entry name" value="Sortase_dom-sf"/>
</dbReference>
<proteinExistence type="predicted"/>
<dbReference type="SUPFAM" id="SSF63817">
    <property type="entry name" value="Sortase"/>
    <property type="match status" value="1"/>
</dbReference>
<dbReference type="GO" id="GO:0016787">
    <property type="term" value="F:hydrolase activity"/>
    <property type="evidence" value="ECO:0007669"/>
    <property type="project" value="UniProtKB-KW"/>
</dbReference>
<dbReference type="InterPro" id="IPR005754">
    <property type="entry name" value="Sortase"/>
</dbReference>
<keyword evidence="3" id="KW-0812">Transmembrane</keyword>
<sequence length="273" mass="28776">MKKRIRIIFFIVLVIGVIGGGVFYFLSPSNKSTEAEAAEEISLIQSSQKTVTSEESDANRKEPKLVQPKMQTESATTTSSSVETPEASSAPTETQSSEPAEVAQPAQSEATPPEESTPTTSSAVQQSSAQSNAVQANTIYVSGQAISYQNGGMANGQAIIDSDPNHLASTWGGASPFSGTDGLNTHFIGHHWGAFDPFIDLSVGGKITITDGNATPFIYQVNKTAIVDTTARDVATGKNLYSEITSTGGGERVVFQTCTSETERKILFANIAG</sequence>
<evidence type="ECO:0000256" key="2">
    <source>
        <dbReference type="SAM" id="MobiDB-lite"/>
    </source>
</evidence>
<protein>
    <submittedName>
        <fullName evidence="4">Sortase family protein</fullName>
    </submittedName>
</protein>
<feature type="compositionally biased region" description="Low complexity" evidence="2">
    <location>
        <begin position="72"/>
        <end position="91"/>
    </location>
</feature>
<feature type="compositionally biased region" description="Low complexity" evidence="2">
    <location>
        <begin position="108"/>
        <end position="129"/>
    </location>
</feature>
<dbReference type="OrthoDB" id="3177627at2"/>
<dbReference type="STRING" id="263852.SAMN02745116_02307"/>
<evidence type="ECO:0000313" key="4">
    <source>
        <dbReference type="EMBL" id="SKA06821.1"/>
    </source>
</evidence>
<organism evidence="4 5">
    <name type="scientific">Pilibacter termitis</name>
    <dbReference type="NCBI Taxonomy" id="263852"/>
    <lineage>
        <taxon>Bacteria</taxon>
        <taxon>Bacillati</taxon>
        <taxon>Bacillota</taxon>
        <taxon>Bacilli</taxon>
        <taxon>Lactobacillales</taxon>
        <taxon>Enterococcaceae</taxon>
        <taxon>Pilibacter</taxon>
    </lineage>
</organism>
<reference evidence="4 5" key="1">
    <citation type="submission" date="2017-02" db="EMBL/GenBank/DDBJ databases">
        <authorList>
            <person name="Peterson S.W."/>
        </authorList>
    </citation>
    <scope>NUCLEOTIDE SEQUENCE [LARGE SCALE GENOMIC DNA]</scope>
    <source>
        <strain evidence="4 5">ATCC BAA-1030</strain>
    </source>
</reference>
<keyword evidence="5" id="KW-1185">Reference proteome</keyword>
<evidence type="ECO:0000313" key="5">
    <source>
        <dbReference type="Proteomes" id="UP000190328"/>
    </source>
</evidence>
<keyword evidence="3" id="KW-1133">Transmembrane helix</keyword>
<dbReference type="EMBL" id="FUXI01000033">
    <property type="protein sequence ID" value="SKA06821.1"/>
    <property type="molecule type" value="Genomic_DNA"/>
</dbReference>
<feature type="transmembrane region" description="Helical" evidence="3">
    <location>
        <begin position="7"/>
        <end position="26"/>
    </location>
</feature>
<keyword evidence="3" id="KW-0472">Membrane</keyword>
<evidence type="ECO:0000256" key="3">
    <source>
        <dbReference type="SAM" id="Phobius"/>
    </source>
</evidence>
<dbReference type="Gene3D" id="2.40.260.10">
    <property type="entry name" value="Sortase"/>
    <property type="match status" value="1"/>
</dbReference>
<feature type="region of interest" description="Disordered" evidence="2">
    <location>
        <begin position="44"/>
        <end position="129"/>
    </location>
</feature>
<accession>A0A1T4QTM5</accession>
<dbReference type="Proteomes" id="UP000190328">
    <property type="component" value="Unassembled WGS sequence"/>
</dbReference>